<dbReference type="SUPFAM" id="SSF102114">
    <property type="entry name" value="Radical SAM enzymes"/>
    <property type="match status" value="1"/>
</dbReference>
<dbReference type="GO" id="GO:0051536">
    <property type="term" value="F:iron-sulfur cluster binding"/>
    <property type="evidence" value="ECO:0007669"/>
    <property type="project" value="InterPro"/>
</dbReference>
<dbReference type="InterPro" id="IPR006638">
    <property type="entry name" value="Elp3/MiaA/NifB-like_rSAM"/>
</dbReference>
<proteinExistence type="predicted"/>
<dbReference type="GO" id="GO:0003824">
    <property type="term" value="F:catalytic activity"/>
    <property type="evidence" value="ECO:0007669"/>
    <property type="project" value="InterPro"/>
</dbReference>
<comment type="caution">
    <text evidence="2">The sequence shown here is derived from an EMBL/GenBank/DDBJ whole genome shotgun (WGS) entry which is preliminary data.</text>
</comment>
<evidence type="ECO:0000313" key="3">
    <source>
        <dbReference type="Proteomes" id="UP000317243"/>
    </source>
</evidence>
<dbReference type="PIRSF" id="PIRSF004954">
    <property type="entry name" value="Radical_SAM"/>
    <property type="match status" value="1"/>
</dbReference>
<dbReference type="EMBL" id="SIHI01000022">
    <property type="protein sequence ID" value="TWT47909.1"/>
    <property type="molecule type" value="Genomic_DNA"/>
</dbReference>
<protein>
    <recommendedName>
        <fullName evidence="1">Elp3/MiaA/NifB-like radical SAM core domain-containing protein</fullName>
    </recommendedName>
</protein>
<dbReference type="SMART" id="SM00729">
    <property type="entry name" value="Elp3"/>
    <property type="match status" value="1"/>
</dbReference>
<dbReference type="Proteomes" id="UP000317243">
    <property type="component" value="Unassembled WGS sequence"/>
</dbReference>
<evidence type="ECO:0000313" key="2">
    <source>
        <dbReference type="EMBL" id="TWT47909.1"/>
    </source>
</evidence>
<dbReference type="InterPro" id="IPR058240">
    <property type="entry name" value="rSAM_sf"/>
</dbReference>
<name>A0A5C5WCY5_9PLAN</name>
<keyword evidence="3" id="KW-1185">Reference proteome</keyword>
<dbReference type="InterPro" id="IPR007197">
    <property type="entry name" value="rSAM"/>
</dbReference>
<reference evidence="2 3" key="1">
    <citation type="submission" date="2019-02" db="EMBL/GenBank/DDBJ databases">
        <title>Deep-cultivation of Planctomycetes and their phenomic and genomic characterization uncovers novel biology.</title>
        <authorList>
            <person name="Wiegand S."/>
            <person name="Jogler M."/>
            <person name="Boedeker C."/>
            <person name="Pinto D."/>
            <person name="Vollmers J."/>
            <person name="Rivas-Marin E."/>
            <person name="Kohn T."/>
            <person name="Peeters S.H."/>
            <person name="Heuer A."/>
            <person name="Rast P."/>
            <person name="Oberbeckmann S."/>
            <person name="Bunk B."/>
            <person name="Jeske O."/>
            <person name="Meyerdierks A."/>
            <person name="Storesund J.E."/>
            <person name="Kallscheuer N."/>
            <person name="Luecker S."/>
            <person name="Lage O.M."/>
            <person name="Pohl T."/>
            <person name="Merkel B.J."/>
            <person name="Hornburger P."/>
            <person name="Mueller R.-W."/>
            <person name="Bruemmer F."/>
            <person name="Labrenz M."/>
            <person name="Spormann A.M."/>
            <person name="Op Den Camp H."/>
            <person name="Overmann J."/>
            <person name="Amann R."/>
            <person name="Jetten M.S.M."/>
            <person name="Mascher T."/>
            <person name="Medema M.H."/>
            <person name="Devos D.P."/>
            <person name="Kaster A.-K."/>
            <person name="Ovreas L."/>
            <person name="Rohde M."/>
            <person name="Galperin M.Y."/>
            <person name="Jogler C."/>
        </authorList>
    </citation>
    <scope>NUCLEOTIDE SEQUENCE [LARGE SCALE GENOMIC DNA]</scope>
    <source>
        <strain evidence="2 3">KOR42</strain>
    </source>
</reference>
<feature type="domain" description="Elp3/MiaA/NifB-like radical SAM core" evidence="1">
    <location>
        <begin position="75"/>
        <end position="292"/>
    </location>
</feature>
<dbReference type="InterPro" id="IPR005909">
    <property type="entry name" value="RaSEA"/>
</dbReference>
<organism evidence="2 3">
    <name type="scientific">Thalassoglobus neptunius</name>
    <dbReference type="NCBI Taxonomy" id="1938619"/>
    <lineage>
        <taxon>Bacteria</taxon>
        <taxon>Pseudomonadati</taxon>
        <taxon>Planctomycetota</taxon>
        <taxon>Planctomycetia</taxon>
        <taxon>Planctomycetales</taxon>
        <taxon>Planctomycetaceae</taxon>
        <taxon>Thalassoglobus</taxon>
    </lineage>
</organism>
<sequence length="345" mass="39386">MIRRKRFAQANAVFSDRIRFTRVQRNHENGLMKINSRTTQQIRAARPARNPVVPEKPYAFFVEKEHNASGAVVDVATLLLTNAECPFTCLMCDLWKNTLPRSGPEVSIANQIRTALGELPLAREIKLYNSGNFFDPKAIPRHQYGEIAELVRRFDTVIVENHPKLCGDECKRFRDLIAPAQLEIALGLETCHPEVLAALNKDMTLTDFDRATDFLNQSQIRTRAFVLLRPPFMNEAEGIEWAERTVTFAFDRGVSLCAVIPTRAGNGIMEQLELEGHFSPPEGDSMEQILSRCLEMKRGRVTIDLWDAERFFSCENCRVKRIQRLQNMNLTQMIEPSIECAECRS</sequence>
<evidence type="ECO:0000259" key="1">
    <source>
        <dbReference type="SMART" id="SM00729"/>
    </source>
</evidence>
<dbReference type="AlphaFoldDB" id="A0A5C5WCY5"/>
<gene>
    <name evidence="2" type="ORF">KOR42_41070</name>
</gene>
<dbReference type="SFLD" id="SFLDS00029">
    <property type="entry name" value="Radical_SAM"/>
    <property type="match status" value="1"/>
</dbReference>
<accession>A0A5C5WCY5</accession>